<dbReference type="Gene3D" id="1.10.287.130">
    <property type="match status" value="1"/>
</dbReference>
<dbReference type="SUPFAM" id="SSF55874">
    <property type="entry name" value="ATPase domain of HSP90 chaperone/DNA topoisomerase II/histidine kinase"/>
    <property type="match status" value="1"/>
</dbReference>
<dbReference type="InterPro" id="IPR005467">
    <property type="entry name" value="His_kinase_dom"/>
</dbReference>
<dbReference type="CDD" id="cd00082">
    <property type="entry name" value="HisKA"/>
    <property type="match status" value="1"/>
</dbReference>
<dbReference type="SMART" id="SM00065">
    <property type="entry name" value="GAF"/>
    <property type="match status" value="1"/>
</dbReference>
<feature type="domain" description="Histidine kinase" evidence="7">
    <location>
        <begin position="314"/>
        <end position="527"/>
    </location>
</feature>
<dbReference type="Pfam" id="PF01590">
    <property type="entry name" value="GAF"/>
    <property type="match status" value="1"/>
</dbReference>
<evidence type="ECO:0000256" key="2">
    <source>
        <dbReference type="ARBA" id="ARBA00012438"/>
    </source>
</evidence>
<dbReference type="InterPro" id="IPR036097">
    <property type="entry name" value="HisK_dim/P_sf"/>
</dbReference>
<dbReference type="EC" id="2.7.13.3" evidence="2"/>
<reference evidence="8" key="1">
    <citation type="submission" date="2020-02" db="EMBL/GenBank/DDBJ databases">
        <authorList>
            <person name="Meier V. D."/>
        </authorList>
    </citation>
    <scope>NUCLEOTIDE SEQUENCE</scope>
    <source>
        <strain evidence="8">AVDCRST_MAG68</strain>
    </source>
</reference>
<protein>
    <recommendedName>
        <fullName evidence="2">histidine kinase</fullName>
        <ecNumber evidence="2">2.7.13.3</ecNumber>
    </recommendedName>
</protein>
<dbReference type="GO" id="GO:0000155">
    <property type="term" value="F:phosphorelay sensor kinase activity"/>
    <property type="evidence" value="ECO:0007669"/>
    <property type="project" value="InterPro"/>
</dbReference>
<dbReference type="InterPro" id="IPR050736">
    <property type="entry name" value="Sensor_HK_Regulatory"/>
</dbReference>
<dbReference type="SUPFAM" id="SSF55781">
    <property type="entry name" value="GAF domain-like"/>
    <property type="match status" value="1"/>
</dbReference>
<dbReference type="SMART" id="SM00388">
    <property type="entry name" value="HisKA"/>
    <property type="match status" value="1"/>
</dbReference>
<evidence type="ECO:0000313" key="8">
    <source>
        <dbReference type="EMBL" id="CAA9354934.1"/>
    </source>
</evidence>
<keyword evidence="4" id="KW-0808">Transferase</keyword>
<dbReference type="Gene3D" id="3.30.565.10">
    <property type="entry name" value="Histidine kinase-like ATPase, C-terminal domain"/>
    <property type="match status" value="1"/>
</dbReference>
<dbReference type="InterPro" id="IPR013656">
    <property type="entry name" value="PAS_4"/>
</dbReference>
<dbReference type="PROSITE" id="PS50109">
    <property type="entry name" value="HIS_KIN"/>
    <property type="match status" value="1"/>
</dbReference>
<dbReference type="SMART" id="SM00387">
    <property type="entry name" value="HATPase_c"/>
    <property type="match status" value="1"/>
</dbReference>
<dbReference type="SMART" id="SM00091">
    <property type="entry name" value="PAS"/>
    <property type="match status" value="1"/>
</dbReference>
<dbReference type="SUPFAM" id="SSF55785">
    <property type="entry name" value="PYP-like sensor domain (PAS domain)"/>
    <property type="match status" value="1"/>
</dbReference>
<dbReference type="Pfam" id="PF02518">
    <property type="entry name" value="HATPase_c"/>
    <property type="match status" value="1"/>
</dbReference>
<dbReference type="InterPro" id="IPR003594">
    <property type="entry name" value="HATPase_dom"/>
</dbReference>
<gene>
    <name evidence="8" type="ORF">AVDCRST_MAG68-3884</name>
</gene>
<evidence type="ECO:0000256" key="1">
    <source>
        <dbReference type="ARBA" id="ARBA00000085"/>
    </source>
</evidence>
<dbReference type="Gene3D" id="3.30.450.40">
    <property type="match status" value="1"/>
</dbReference>
<dbReference type="CDD" id="cd00130">
    <property type="entry name" value="PAS"/>
    <property type="match status" value="1"/>
</dbReference>
<evidence type="ECO:0000256" key="6">
    <source>
        <dbReference type="ARBA" id="ARBA00023012"/>
    </source>
</evidence>
<dbReference type="Pfam" id="PF00512">
    <property type="entry name" value="HisKA"/>
    <property type="match status" value="1"/>
</dbReference>
<name>A0A6J4MB28_9BACT</name>
<dbReference type="InterPro" id="IPR036890">
    <property type="entry name" value="HATPase_C_sf"/>
</dbReference>
<dbReference type="EMBL" id="CADCTW010000185">
    <property type="protein sequence ID" value="CAA9354934.1"/>
    <property type="molecule type" value="Genomic_DNA"/>
</dbReference>
<dbReference type="AlphaFoldDB" id="A0A6J4MB28"/>
<organism evidence="8">
    <name type="scientific">uncultured Gemmatimonadota bacterium</name>
    <dbReference type="NCBI Taxonomy" id="203437"/>
    <lineage>
        <taxon>Bacteria</taxon>
        <taxon>Pseudomonadati</taxon>
        <taxon>Gemmatimonadota</taxon>
        <taxon>environmental samples</taxon>
    </lineage>
</organism>
<proteinExistence type="predicted"/>
<sequence length="527" mass="57323">MLSSPLTRITDPERLAALAETGLLDSAPEEAFDRLTRIVVRALGAGASTLTLLDRGRQFFKSSAGPAMPPIRETPLDYSLCQQTAAEGAALTVADTLQDERTRECLAVTRLGVRAYAGVPLVTADGYTLGTLCALDWSPRAWSHEHMETLVDLAAVAVAEIERRRKGALPERAVPELRATDGLVRVMLQQSLAGIFVVQDQRFRYLNPRLAEIFGREAEWMQDRRVWDVIHPADREDAEGYARGQVYGPPRATHYTLRGVHAGGSTLSLEIFAARAEVEGKPAAVGLVLDVSERVRAEREREEAVAARDRFYAMASHELRTPVSAMMLYNELLLGDAYGPLRPEQHDAVERAQRCAAELLELINDLLDLSKLEAGKMESRIEEVELVALAERAVAAVEVLAAEQECRVVIEAPERPLVVAGDGKRTRQVLLNLLSNAVKYGDGKPVHVRVLREGAGAVVEVSDSGPGIPEGDRSRIFDDFVRLDDAPGQGTGLGLPIARRLAQLLGGSLEVSSVVGEGSTFRLVLPG</sequence>
<dbReference type="SUPFAM" id="SSF47384">
    <property type="entry name" value="Homodimeric domain of signal transducing histidine kinase"/>
    <property type="match status" value="1"/>
</dbReference>
<dbReference type="PANTHER" id="PTHR43711">
    <property type="entry name" value="TWO-COMPONENT HISTIDINE KINASE"/>
    <property type="match status" value="1"/>
</dbReference>
<evidence type="ECO:0000256" key="4">
    <source>
        <dbReference type="ARBA" id="ARBA00022679"/>
    </source>
</evidence>
<dbReference type="InterPro" id="IPR035965">
    <property type="entry name" value="PAS-like_dom_sf"/>
</dbReference>
<evidence type="ECO:0000256" key="5">
    <source>
        <dbReference type="ARBA" id="ARBA00022777"/>
    </source>
</evidence>
<keyword evidence="3" id="KW-0597">Phosphoprotein</keyword>
<dbReference type="Pfam" id="PF08448">
    <property type="entry name" value="PAS_4"/>
    <property type="match status" value="1"/>
</dbReference>
<keyword evidence="6" id="KW-0902">Two-component regulatory system</keyword>
<dbReference type="PRINTS" id="PR00344">
    <property type="entry name" value="BCTRLSENSOR"/>
</dbReference>
<dbReference type="InterPro" id="IPR000014">
    <property type="entry name" value="PAS"/>
</dbReference>
<dbReference type="NCBIfam" id="TIGR00229">
    <property type="entry name" value="sensory_box"/>
    <property type="match status" value="1"/>
</dbReference>
<evidence type="ECO:0000256" key="3">
    <source>
        <dbReference type="ARBA" id="ARBA00022553"/>
    </source>
</evidence>
<dbReference type="PANTHER" id="PTHR43711:SF1">
    <property type="entry name" value="HISTIDINE KINASE 1"/>
    <property type="match status" value="1"/>
</dbReference>
<accession>A0A6J4MB28</accession>
<dbReference type="InterPro" id="IPR029016">
    <property type="entry name" value="GAF-like_dom_sf"/>
</dbReference>
<dbReference type="InterPro" id="IPR004358">
    <property type="entry name" value="Sig_transdc_His_kin-like_C"/>
</dbReference>
<dbReference type="Gene3D" id="3.30.450.20">
    <property type="entry name" value="PAS domain"/>
    <property type="match status" value="1"/>
</dbReference>
<evidence type="ECO:0000259" key="7">
    <source>
        <dbReference type="PROSITE" id="PS50109"/>
    </source>
</evidence>
<keyword evidence="5" id="KW-0418">Kinase</keyword>
<dbReference type="InterPro" id="IPR003018">
    <property type="entry name" value="GAF"/>
</dbReference>
<comment type="catalytic activity">
    <reaction evidence="1">
        <text>ATP + protein L-histidine = ADP + protein N-phospho-L-histidine.</text>
        <dbReference type="EC" id="2.7.13.3"/>
    </reaction>
</comment>
<dbReference type="InterPro" id="IPR003661">
    <property type="entry name" value="HisK_dim/P_dom"/>
</dbReference>